<evidence type="ECO:0000313" key="4">
    <source>
        <dbReference type="Proteomes" id="UP000011728"/>
    </source>
</evidence>
<dbReference type="SUPFAM" id="SSF69360">
    <property type="entry name" value="Cell wall binding repeat"/>
    <property type="match status" value="2"/>
</dbReference>
<dbReference type="Pfam" id="PF19127">
    <property type="entry name" value="Choline_bind_3"/>
    <property type="match status" value="3"/>
</dbReference>
<organism evidence="3 4">
    <name type="scientific">Clostridium saccharoperbutylacetonicum N1-4(HMT)</name>
    <dbReference type="NCBI Taxonomy" id="931276"/>
    <lineage>
        <taxon>Bacteria</taxon>
        <taxon>Bacillati</taxon>
        <taxon>Bacillota</taxon>
        <taxon>Clostridia</taxon>
        <taxon>Eubacteriales</taxon>
        <taxon>Clostridiaceae</taxon>
        <taxon>Clostridium</taxon>
    </lineage>
</organism>
<protein>
    <submittedName>
        <fullName evidence="3">Glucan-binding domain-containing protein</fullName>
    </submittedName>
</protein>
<dbReference type="KEGG" id="csr:Cspa_c53940"/>
<dbReference type="EMBL" id="CP004121">
    <property type="protein sequence ID" value="AGF59139.1"/>
    <property type="molecule type" value="Genomic_DNA"/>
</dbReference>
<dbReference type="RefSeq" id="WP_015395446.1">
    <property type="nucleotide sequence ID" value="NC_020291.1"/>
</dbReference>
<dbReference type="eggNOG" id="COG5263">
    <property type="taxonomic scope" value="Bacteria"/>
</dbReference>
<name>M1MML3_9CLOT</name>
<evidence type="ECO:0000256" key="1">
    <source>
        <dbReference type="ARBA" id="ARBA00022737"/>
    </source>
</evidence>
<dbReference type="Proteomes" id="UP000011728">
    <property type="component" value="Chromosome"/>
</dbReference>
<keyword evidence="4" id="KW-1185">Reference proteome</keyword>
<dbReference type="HOGENOM" id="CLU_026772_0_0_9"/>
<feature type="repeat" description="Cell wall-binding" evidence="2">
    <location>
        <begin position="627"/>
        <end position="646"/>
    </location>
</feature>
<dbReference type="AlphaFoldDB" id="M1MML3"/>
<proteinExistence type="predicted"/>
<dbReference type="STRING" id="36745.CLSAP_51410"/>
<sequence length="667" mass="72454">MIRKISKIVALILITTSFSTISPIGISNINAKADTTSVATSASSTEAAYAAVAQAELVTKLSGQYPSAGFNPATDVVSQFEPCGTLSYTLSDTAASTIATSLQANIGTISAGLTSVYNYGQYLSAYGPTAEYRAKGAQLVVAVGIVQTSLASGVTTTSIKEAAKSVPVYKYTVKRGTNVVAQGFAVGGPLGLATFPSDTLNGTGKNATYSSANLIPALPLSGNSTYGKTIDLSAVSMNVICDGLDINVVDSTNNKVYAINNPVYKMLKYGSSAATQADTLNVIDFSGVTNLKGVTNNIDLSSMGISTNVLGISLTTNSSTNKVYLYDIPVDAYEKNMIVSYLTTVIPSTYTTVAAAMIKPGTYAMVPDFNNEISNSVSGITNNLDKISDSIDDLSNAIKDKSDDVDNAWDKVFDRFDNSEGWGKRDGYVYYYDKDGVSLKGVQKINGKTYYFNRIDGAMETGWQIVDGNRAYFDKKKGYELFNQWIQDGDDYYFVGEDGAVKKMDWVNVGGKSYYLKADGKRAKDWIKIDDYWYDFNADGSMVTSAWKKNKDKWCYLKDNGQAATNWLQLGDKWYCFKDPSGELQTGWFRADGSWYYSNSDGVMQTGWASSNDGWSYLDDSTGKMKKNEWVTVNGNTYYFNVNGIMVTGTRYIDGTKYVFNSDGTLS</sequence>
<evidence type="ECO:0000313" key="3">
    <source>
        <dbReference type="EMBL" id="AGF59139.1"/>
    </source>
</evidence>
<keyword evidence="1" id="KW-0677">Repeat</keyword>
<dbReference type="PROSITE" id="PS51170">
    <property type="entry name" value="CW"/>
    <property type="match status" value="3"/>
</dbReference>
<reference evidence="3 4" key="1">
    <citation type="submission" date="2013-02" db="EMBL/GenBank/DDBJ databases">
        <title>Genome sequence of Clostridium saccharoperbutylacetonicum N1-4(HMT).</title>
        <authorList>
            <person name="Poehlein A."/>
            <person name="Daniel R."/>
        </authorList>
    </citation>
    <scope>NUCLEOTIDE SEQUENCE [LARGE SCALE GENOMIC DNA]</scope>
    <source>
        <strain evidence="4">N1-4(HMT)</strain>
    </source>
</reference>
<dbReference type="Pfam" id="PF01473">
    <property type="entry name" value="Choline_bind_1"/>
    <property type="match status" value="1"/>
</dbReference>
<accession>M1MML3</accession>
<dbReference type="OrthoDB" id="177750at2"/>
<dbReference type="PATRIC" id="fig|931276.5.peg.5449"/>
<dbReference type="Gene3D" id="2.10.270.10">
    <property type="entry name" value="Cholin Binding"/>
    <property type="match status" value="5"/>
</dbReference>
<dbReference type="InterPro" id="IPR018337">
    <property type="entry name" value="Cell_wall/Cho-bd_repeat"/>
</dbReference>
<evidence type="ECO:0000256" key="2">
    <source>
        <dbReference type="PROSITE-ProRule" id="PRU00591"/>
    </source>
</evidence>
<feature type="repeat" description="Cell wall-binding" evidence="2">
    <location>
        <begin position="523"/>
        <end position="542"/>
    </location>
</feature>
<gene>
    <name evidence="3" type="ORF">Cspa_c53940</name>
</gene>
<feature type="repeat" description="Cell wall-binding" evidence="2">
    <location>
        <begin position="585"/>
        <end position="604"/>
    </location>
</feature>